<gene>
    <name evidence="1" type="ORF">NQ176_g6622</name>
</gene>
<reference evidence="1" key="1">
    <citation type="submission" date="2022-08" db="EMBL/GenBank/DDBJ databases">
        <title>Genome Sequence of Lecanicillium fungicola.</title>
        <authorList>
            <person name="Buettner E."/>
        </authorList>
    </citation>
    <scope>NUCLEOTIDE SEQUENCE</scope>
    <source>
        <strain evidence="1">Babe33</strain>
    </source>
</reference>
<sequence>MGATEAIRKVEELFTVDTAKLKAITEHFVSELAKGLTKEGGSIPMNPTWVMSYPDGNETGTFLALDMGGTNLRVCQITLTDKKSEFDIIQSKYRMPDELKTGKKDELWEYIADCLHQFLETHHGDIKNLEKMPLGFTFSYPATQNHIDAGILQRWTKGFDIDGVEGENVVPMFEAALAKRGVPIQLTALINDTTGTLMASAYTDTKMKIGCIFGTGCNAAYVENCGSIPKLADMGLPEDMPMAINCEWGAFDNEHKILPRTPYDITIDLESPRPGQQAFEKMIAGLYLGEIFRLALVDLYDAKHIFDGQDITTLRKAYSLDASFLSAIEEDPFESLQETQDLFANKLQIQCTAPELKLIRRLAELIGTRAARLSACGVAAICKKKNLQNCHVGADGSVFNKYPHFKARGAQALKEILDWPEKTDPKAEDPVEILAAEDGSGVGAALIAALTLKRVQAGNISGVLHPEHFK</sequence>
<organism evidence="1 2">
    <name type="scientific">Zarea fungicola</name>
    <dbReference type="NCBI Taxonomy" id="93591"/>
    <lineage>
        <taxon>Eukaryota</taxon>
        <taxon>Fungi</taxon>
        <taxon>Dikarya</taxon>
        <taxon>Ascomycota</taxon>
        <taxon>Pezizomycotina</taxon>
        <taxon>Sordariomycetes</taxon>
        <taxon>Hypocreomycetidae</taxon>
        <taxon>Hypocreales</taxon>
        <taxon>Cordycipitaceae</taxon>
        <taxon>Zarea</taxon>
    </lineage>
</organism>
<comment type="caution">
    <text evidence="1">The sequence shown here is derived from an EMBL/GenBank/DDBJ whole genome shotgun (WGS) entry which is preliminary data.</text>
</comment>
<proteinExistence type="predicted"/>
<accession>A0ACC1N4M8</accession>
<evidence type="ECO:0000313" key="1">
    <source>
        <dbReference type="EMBL" id="KAJ2973413.1"/>
    </source>
</evidence>
<protein>
    <submittedName>
        <fullName evidence="1">Uncharacterized protein</fullName>
    </submittedName>
</protein>
<keyword evidence="2" id="KW-1185">Reference proteome</keyword>
<dbReference type="EMBL" id="JANJQO010000978">
    <property type="protein sequence ID" value="KAJ2973413.1"/>
    <property type="molecule type" value="Genomic_DNA"/>
</dbReference>
<name>A0ACC1N4M8_9HYPO</name>
<evidence type="ECO:0000313" key="2">
    <source>
        <dbReference type="Proteomes" id="UP001143910"/>
    </source>
</evidence>
<dbReference type="Proteomes" id="UP001143910">
    <property type="component" value="Unassembled WGS sequence"/>
</dbReference>